<dbReference type="SUPFAM" id="SSF102114">
    <property type="entry name" value="Radical SAM enzymes"/>
    <property type="match status" value="1"/>
</dbReference>
<evidence type="ECO:0000313" key="6">
    <source>
        <dbReference type="EMBL" id="GAH79202.1"/>
    </source>
</evidence>
<keyword evidence="5" id="KW-0411">Iron-sulfur</keyword>
<sequence>MIIGGQGTLWEDLVKYNFKHIIRGEGEVAFNKILEGSVSNKIVEEENTMFIDDLKFPDRGRCDTKVPIFTARGCPWNCYFCSSQKFWRKVRYHSPEYFMAEVDYILETYPLVNFICIFDDLFIANRSRFNEIYDLWMKKGLRVFSILSLPLSAPNLT</sequence>
<keyword evidence="2" id="KW-0949">S-adenosyl-L-methionine</keyword>
<dbReference type="PANTHER" id="PTHR43409:SF7">
    <property type="entry name" value="BLL1977 PROTEIN"/>
    <property type="match status" value="1"/>
</dbReference>
<dbReference type="InterPro" id="IPR007197">
    <property type="entry name" value="rSAM"/>
</dbReference>
<accession>X1IBY2</accession>
<protein>
    <recommendedName>
        <fullName evidence="7">Radical SAM core domain-containing protein</fullName>
    </recommendedName>
</protein>
<evidence type="ECO:0000256" key="3">
    <source>
        <dbReference type="ARBA" id="ARBA00022723"/>
    </source>
</evidence>
<evidence type="ECO:0000256" key="1">
    <source>
        <dbReference type="ARBA" id="ARBA00001966"/>
    </source>
</evidence>
<comment type="cofactor">
    <cofactor evidence="1">
        <name>[4Fe-4S] cluster</name>
        <dbReference type="ChEBI" id="CHEBI:49883"/>
    </cofactor>
</comment>
<dbReference type="InterPro" id="IPR051198">
    <property type="entry name" value="BchE-like"/>
</dbReference>
<dbReference type="GO" id="GO:0051536">
    <property type="term" value="F:iron-sulfur cluster binding"/>
    <property type="evidence" value="ECO:0007669"/>
    <property type="project" value="UniProtKB-KW"/>
</dbReference>
<dbReference type="GO" id="GO:0003824">
    <property type="term" value="F:catalytic activity"/>
    <property type="evidence" value="ECO:0007669"/>
    <property type="project" value="InterPro"/>
</dbReference>
<evidence type="ECO:0008006" key="7">
    <source>
        <dbReference type="Google" id="ProtNLM"/>
    </source>
</evidence>
<dbReference type="Gene3D" id="3.80.30.20">
    <property type="entry name" value="tm_1862 like domain"/>
    <property type="match status" value="1"/>
</dbReference>
<dbReference type="GO" id="GO:0046872">
    <property type="term" value="F:metal ion binding"/>
    <property type="evidence" value="ECO:0007669"/>
    <property type="project" value="UniProtKB-KW"/>
</dbReference>
<keyword evidence="4" id="KW-0408">Iron</keyword>
<evidence type="ECO:0000256" key="4">
    <source>
        <dbReference type="ARBA" id="ARBA00023004"/>
    </source>
</evidence>
<dbReference type="AlphaFoldDB" id="X1IBY2"/>
<name>X1IBY2_9ZZZZ</name>
<organism evidence="6">
    <name type="scientific">marine sediment metagenome</name>
    <dbReference type="NCBI Taxonomy" id="412755"/>
    <lineage>
        <taxon>unclassified sequences</taxon>
        <taxon>metagenomes</taxon>
        <taxon>ecological metagenomes</taxon>
    </lineage>
</organism>
<dbReference type="SFLD" id="SFLDG01082">
    <property type="entry name" value="B12-binding_domain_containing"/>
    <property type="match status" value="1"/>
</dbReference>
<evidence type="ECO:0000256" key="5">
    <source>
        <dbReference type="ARBA" id="ARBA00023014"/>
    </source>
</evidence>
<dbReference type="InterPro" id="IPR058240">
    <property type="entry name" value="rSAM_sf"/>
</dbReference>
<dbReference type="InterPro" id="IPR023404">
    <property type="entry name" value="rSAM_horseshoe"/>
</dbReference>
<keyword evidence="3" id="KW-0479">Metal-binding</keyword>
<evidence type="ECO:0000256" key="2">
    <source>
        <dbReference type="ARBA" id="ARBA00022691"/>
    </source>
</evidence>
<proteinExistence type="predicted"/>
<dbReference type="PANTHER" id="PTHR43409">
    <property type="entry name" value="ANAEROBIC MAGNESIUM-PROTOPORPHYRIN IX MONOMETHYL ESTER CYCLASE-RELATED"/>
    <property type="match status" value="1"/>
</dbReference>
<gene>
    <name evidence="6" type="ORF">S03H2_67947</name>
</gene>
<dbReference type="SFLD" id="SFLDS00029">
    <property type="entry name" value="Radical_SAM"/>
    <property type="match status" value="1"/>
</dbReference>
<reference evidence="6" key="1">
    <citation type="journal article" date="2014" name="Front. Microbiol.">
        <title>High frequency of phylogenetically diverse reductive dehalogenase-homologous genes in deep subseafloor sedimentary metagenomes.</title>
        <authorList>
            <person name="Kawai M."/>
            <person name="Futagami T."/>
            <person name="Toyoda A."/>
            <person name="Takaki Y."/>
            <person name="Nishi S."/>
            <person name="Hori S."/>
            <person name="Arai W."/>
            <person name="Tsubouchi T."/>
            <person name="Morono Y."/>
            <person name="Uchiyama I."/>
            <person name="Ito T."/>
            <person name="Fujiyama A."/>
            <person name="Inagaki F."/>
            <person name="Takami H."/>
        </authorList>
    </citation>
    <scope>NUCLEOTIDE SEQUENCE</scope>
    <source>
        <strain evidence="6">Expedition CK06-06</strain>
    </source>
</reference>
<dbReference type="EMBL" id="BARU01044586">
    <property type="protein sequence ID" value="GAH79202.1"/>
    <property type="molecule type" value="Genomic_DNA"/>
</dbReference>
<comment type="caution">
    <text evidence="6">The sequence shown here is derived from an EMBL/GenBank/DDBJ whole genome shotgun (WGS) entry which is preliminary data.</text>
</comment>